<dbReference type="InterPro" id="IPR016499">
    <property type="entry name" value="NucleicA-bd_Rv2694c_prd"/>
</dbReference>
<dbReference type="InterPro" id="IPR012340">
    <property type="entry name" value="NA-bd_OB-fold"/>
</dbReference>
<dbReference type="Proteomes" id="UP000586918">
    <property type="component" value="Unassembled WGS sequence"/>
</dbReference>
<name>A0A848DRQ5_9PSEU</name>
<accession>A0A848DRQ5</accession>
<gene>
    <name evidence="1" type="ORF">HF519_27340</name>
</gene>
<sequence>MGSTDGGSFRRMLRKLTSDVETLDADDLSEDAERSGAQRACDCACGQEVTVLGRLRSVEFCPQEADASLEAELFDGTEGVTLVWMGRRRIPGIEPGRTMRVRGRISVRDGRKVLYNPYYEICQAQ</sequence>
<dbReference type="EMBL" id="JAAXKZ010000163">
    <property type="protein sequence ID" value="NMH95205.1"/>
    <property type="molecule type" value="Genomic_DNA"/>
</dbReference>
<dbReference type="RefSeq" id="WP_169415869.1">
    <property type="nucleotide sequence ID" value="NZ_JAAXKZ010000163.1"/>
</dbReference>
<organism evidence="1 2">
    <name type="scientific">Pseudonocardia bannensis</name>
    <dbReference type="NCBI Taxonomy" id="630973"/>
    <lineage>
        <taxon>Bacteria</taxon>
        <taxon>Bacillati</taxon>
        <taxon>Actinomycetota</taxon>
        <taxon>Actinomycetes</taxon>
        <taxon>Pseudonocardiales</taxon>
        <taxon>Pseudonocardiaceae</taxon>
        <taxon>Pseudonocardia</taxon>
    </lineage>
</organism>
<proteinExistence type="predicted"/>
<dbReference type="AlphaFoldDB" id="A0A848DRQ5"/>
<dbReference type="PIRSF" id="PIRSF006910">
    <property type="entry name" value="NA_bind_Rv2694c_prd"/>
    <property type="match status" value="1"/>
</dbReference>
<dbReference type="Gene3D" id="2.40.50.140">
    <property type="entry name" value="Nucleic acid-binding proteins"/>
    <property type="match status" value="1"/>
</dbReference>
<dbReference type="CDD" id="cd04488">
    <property type="entry name" value="RecG_wedge_OBF"/>
    <property type="match status" value="1"/>
</dbReference>
<evidence type="ECO:0000313" key="1">
    <source>
        <dbReference type="EMBL" id="NMH95205.1"/>
    </source>
</evidence>
<comment type="caution">
    <text evidence="1">The sequence shown here is derived from an EMBL/GenBank/DDBJ whole genome shotgun (WGS) entry which is preliminary data.</text>
</comment>
<reference evidence="1 2" key="1">
    <citation type="submission" date="2020-04" db="EMBL/GenBank/DDBJ databases">
        <authorList>
            <person name="Klaysubun C."/>
            <person name="Duangmal K."/>
            <person name="Lipun K."/>
        </authorList>
    </citation>
    <scope>NUCLEOTIDE SEQUENCE [LARGE SCALE GENOMIC DNA]</scope>
    <source>
        <strain evidence="1 2">DSM 45300</strain>
    </source>
</reference>
<evidence type="ECO:0000313" key="2">
    <source>
        <dbReference type="Proteomes" id="UP000586918"/>
    </source>
</evidence>
<keyword evidence="2" id="KW-1185">Reference proteome</keyword>
<protein>
    <submittedName>
        <fullName evidence="1">OB-fold nucleic acid binding domain-containing protein</fullName>
    </submittedName>
</protein>